<evidence type="ECO:0000256" key="2">
    <source>
        <dbReference type="ARBA" id="ARBA00012618"/>
    </source>
</evidence>
<organism evidence="4">
    <name type="scientific">marine metagenome</name>
    <dbReference type="NCBI Taxonomy" id="408172"/>
    <lineage>
        <taxon>unclassified sequences</taxon>
        <taxon>metagenomes</taxon>
        <taxon>ecological metagenomes</taxon>
    </lineage>
</organism>
<evidence type="ECO:0000313" key="4">
    <source>
        <dbReference type="EMBL" id="SVD32260.1"/>
    </source>
</evidence>
<sequence>TERLSIPTIGIGAGPDCDGEIQVLHDIAGWNLDFLPRHSKRFGDSAKATTYITEQYIEAVQQKDFPTVRNSFQMPQGIIARLDSN</sequence>
<keyword evidence="3" id="KW-0808">Transferase</keyword>
<dbReference type="EMBL" id="UINC01143374">
    <property type="protein sequence ID" value="SVD32260.1"/>
    <property type="molecule type" value="Genomic_DNA"/>
</dbReference>
<dbReference type="Pfam" id="PF02548">
    <property type="entry name" value="Pantoate_transf"/>
    <property type="match status" value="1"/>
</dbReference>
<protein>
    <recommendedName>
        <fullName evidence="2">3-methyl-2-oxobutanoate hydroxymethyltransferase</fullName>
        <ecNumber evidence="2">2.1.2.11</ecNumber>
    </recommendedName>
</protein>
<proteinExistence type="inferred from homology"/>
<gene>
    <name evidence="4" type="ORF">METZ01_LOCUS385114</name>
</gene>
<evidence type="ECO:0000256" key="3">
    <source>
        <dbReference type="ARBA" id="ARBA00022679"/>
    </source>
</evidence>
<feature type="non-terminal residue" evidence="4">
    <location>
        <position position="1"/>
    </location>
</feature>
<dbReference type="AlphaFoldDB" id="A0A382UDB0"/>
<dbReference type="GO" id="GO:0003864">
    <property type="term" value="F:3-methyl-2-oxobutanoate hydroxymethyltransferase activity"/>
    <property type="evidence" value="ECO:0007669"/>
    <property type="project" value="UniProtKB-EC"/>
</dbReference>
<dbReference type="InterPro" id="IPR003700">
    <property type="entry name" value="Pantoate_hydroxy_MeTrfase"/>
</dbReference>
<dbReference type="GO" id="GO:0005737">
    <property type="term" value="C:cytoplasm"/>
    <property type="evidence" value="ECO:0007669"/>
    <property type="project" value="TreeGrafter"/>
</dbReference>
<dbReference type="Gene3D" id="3.20.20.60">
    <property type="entry name" value="Phosphoenolpyruvate-binding domains"/>
    <property type="match status" value="1"/>
</dbReference>
<reference evidence="4" key="1">
    <citation type="submission" date="2018-05" db="EMBL/GenBank/DDBJ databases">
        <authorList>
            <person name="Lanie J.A."/>
            <person name="Ng W.-L."/>
            <person name="Kazmierczak K.M."/>
            <person name="Andrzejewski T.M."/>
            <person name="Davidsen T.M."/>
            <person name="Wayne K.J."/>
            <person name="Tettelin H."/>
            <person name="Glass J.I."/>
            <person name="Rusch D."/>
            <person name="Podicherti R."/>
            <person name="Tsui H.-C.T."/>
            <person name="Winkler M.E."/>
        </authorList>
    </citation>
    <scope>NUCLEOTIDE SEQUENCE</scope>
</reference>
<dbReference type="GO" id="GO:0000287">
    <property type="term" value="F:magnesium ion binding"/>
    <property type="evidence" value="ECO:0007669"/>
    <property type="project" value="TreeGrafter"/>
</dbReference>
<dbReference type="InterPro" id="IPR040442">
    <property type="entry name" value="Pyrv_kinase-like_dom_sf"/>
</dbReference>
<dbReference type="PANTHER" id="PTHR20881:SF0">
    <property type="entry name" value="3-METHYL-2-OXOBUTANOATE HYDROXYMETHYLTRANSFERASE"/>
    <property type="match status" value="1"/>
</dbReference>
<accession>A0A382UDB0</accession>
<name>A0A382UDB0_9ZZZZ</name>
<dbReference type="InterPro" id="IPR015813">
    <property type="entry name" value="Pyrv/PenolPyrv_kinase-like_dom"/>
</dbReference>
<dbReference type="SUPFAM" id="SSF51621">
    <property type="entry name" value="Phosphoenolpyruvate/pyruvate domain"/>
    <property type="match status" value="1"/>
</dbReference>
<dbReference type="EC" id="2.1.2.11" evidence="2"/>
<comment type="similarity">
    <text evidence="1">Belongs to the PanB family.</text>
</comment>
<dbReference type="PANTHER" id="PTHR20881">
    <property type="entry name" value="3-METHYL-2-OXOBUTANOATE HYDROXYMETHYLTRANSFERASE"/>
    <property type="match status" value="1"/>
</dbReference>
<dbReference type="GO" id="GO:0015940">
    <property type="term" value="P:pantothenate biosynthetic process"/>
    <property type="evidence" value="ECO:0007669"/>
    <property type="project" value="InterPro"/>
</dbReference>
<evidence type="ECO:0000256" key="1">
    <source>
        <dbReference type="ARBA" id="ARBA00008676"/>
    </source>
</evidence>